<dbReference type="EMBL" id="CADCUM010000100">
    <property type="protein sequence ID" value="CAA9394839.1"/>
    <property type="molecule type" value="Genomic_DNA"/>
</dbReference>
<gene>
    <name evidence="5" type="ORF">AVDCRST_MAG32-2567</name>
</gene>
<dbReference type="Pfam" id="PF00583">
    <property type="entry name" value="Acetyltransf_1"/>
    <property type="match status" value="1"/>
</dbReference>
<dbReference type="SUPFAM" id="SSF55729">
    <property type="entry name" value="Acyl-CoA N-acyltransferases (Nat)"/>
    <property type="match status" value="1"/>
</dbReference>
<evidence type="ECO:0000256" key="3">
    <source>
        <dbReference type="SAM" id="MobiDB-lite"/>
    </source>
</evidence>
<dbReference type="GO" id="GO:0016747">
    <property type="term" value="F:acyltransferase activity, transferring groups other than amino-acyl groups"/>
    <property type="evidence" value="ECO:0007669"/>
    <property type="project" value="InterPro"/>
</dbReference>
<dbReference type="PANTHER" id="PTHR43877:SF1">
    <property type="entry name" value="ACETYLTRANSFERASE"/>
    <property type="match status" value="1"/>
</dbReference>
<dbReference type="CDD" id="cd04301">
    <property type="entry name" value="NAT_SF"/>
    <property type="match status" value="1"/>
</dbReference>
<proteinExistence type="predicted"/>
<keyword evidence="2" id="KW-0012">Acyltransferase</keyword>
<evidence type="ECO:0000256" key="2">
    <source>
        <dbReference type="ARBA" id="ARBA00023315"/>
    </source>
</evidence>
<organism evidence="5">
    <name type="scientific">uncultured Nocardioides sp</name>
    <dbReference type="NCBI Taxonomy" id="198441"/>
    <lineage>
        <taxon>Bacteria</taxon>
        <taxon>Bacillati</taxon>
        <taxon>Actinomycetota</taxon>
        <taxon>Actinomycetes</taxon>
        <taxon>Propionibacteriales</taxon>
        <taxon>Nocardioidaceae</taxon>
        <taxon>Nocardioides</taxon>
        <taxon>environmental samples</taxon>
    </lineage>
</organism>
<protein>
    <recommendedName>
        <fullName evidence="4">N-acetyltransferase domain-containing protein</fullName>
    </recommendedName>
</protein>
<feature type="region of interest" description="Disordered" evidence="3">
    <location>
        <begin position="1"/>
        <end position="26"/>
    </location>
</feature>
<dbReference type="PANTHER" id="PTHR43877">
    <property type="entry name" value="AMINOALKYLPHOSPHONATE N-ACETYLTRANSFERASE-RELATED-RELATED"/>
    <property type="match status" value="1"/>
</dbReference>
<dbReference type="AlphaFoldDB" id="A0A6J4NVD1"/>
<name>A0A6J4NVD1_9ACTN</name>
<keyword evidence="1" id="KW-0808">Transferase</keyword>
<feature type="domain" description="N-acetyltransferase" evidence="4">
    <location>
        <begin position="38"/>
        <end position="195"/>
    </location>
</feature>
<reference evidence="5" key="1">
    <citation type="submission" date="2020-02" db="EMBL/GenBank/DDBJ databases">
        <authorList>
            <person name="Meier V. D."/>
        </authorList>
    </citation>
    <scope>NUCLEOTIDE SEQUENCE</scope>
    <source>
        <strain evidence="5">AVDCRST_MAG32</strain>
    </source>
</reference>
<evidence type="ECO:0000259" key="4">
    <source>
        <dbReference type="PROSITE" id="PS51186"/>
    </source>
</evidence>
<feature type="region of interest" description="Disordered" evidence="3">
    <location>
        <begin position="188"/>
        <end position="211"/>
    </location>
</feature>
<dbReference type="InterPro" id="IPR000182">
    <property type="entry name" value="GNAT_dom"/>
</dbReference>
<dbReference type="InterPro" id="IPR050832">
    <property type="entry name" value="Bact_Acetyltransf"/>
</dbReference>
<evidence type="ECO:0000313" key="5">
    <source>
        <dbReference type="EMBL" id="CAA9394839.1"/>
    </source>
</evidence>
<accession>A0A6J4NVD1</accession>
<dbReference type="Gene3D" id="3.40.630.30">
    <property type="match status" value="1"/>
</dbReference>
<dbReference type="InterPro" id="IPR016181">
    <property type="entry name" value="Acyl_CoA_acyltransferase"/>
</dbReference>
<dbReference type="PROSITE" id="PS51186">
    <property type="entry name" value="GNAT"/>
    <property type="match status" value="1"/>
</dbReference>
<sequence length="211" mass="22411">MPAPERSAAGDGDGETGAGGRSGPSVWEDVALSDGTTVLVRSVEPRDAEELAAGYQLLSDTSAYQRFFAILPRLSPQQLRFFTQVDHHDHEALGAVAPETGQGVGIARFIRSDTDPTSAELAIAVADDWQRRGVGFQLLRTLLRRAREENVTTISAEVLTDNSALLGLLRHFGPVDTEVSGTTTTATLRLPRTPTSSGGSATGTARRGPRS</sequence>
<evidence type="ECO:0000256" key="1">
    <source>
        <dbReference type="ARBA" id="ARBA00022679"/>
    </source>
</evidence>